<reference evidence="2" key="3">
    <citation type="submission" date="2019-06" db="EMBL/GenBank/DDBJ databases">
        <authorList>
            <person name="Poynton C."/>
            <person name="Hasenbein S."/>
            <person name="Benoit J.B."/>
            <person name="Sepulveda M.S."/>
            <person name="Poelchau M.F."/>
            <person name="Murali S.C."/>
            <person name="Chen S."/>
            <person name="Glastad K.M."/>
            <person name="Werren J.H."/>
            <person name="Vineis J.H."/>
            <person name="Bowen J.L."/>
            <person name="Friedrich M."/>
            <person name="Jones J."/>
            <person name="Robertson H.M."/>
            <person name="Feyereisen R."/>
            <person name="Mechler-Hickson A."/>
            <person name="Mathers N."/>
            <person name="Lee C.E."/>
            <person name="Colbourne J.K."/>
            <person name="Biales A."/>
            <person name="Johnston J.S."/>
            <person name="Wellborn G.A."/>
            <person name="Rosendale A.J."/>
            <person name="Cridge A.G."/>
            <person name="Munoz-Torres M.C."/>
            <person name="Bain P.A."/>
            <person name="Manny A.R."/>
            <person name="Major K.M."/>
            <person name="Lambert F.N."/>
            <person name="Vulpe C.D."/>
            <person name="Tuck P."/>
            <person name="Blalock B.J."/>
            <person name="Lin Y.-Y."/>
            <person name="Smith M.E."/>
            <person name="Ochoa-Acuna H."/>
            <person name="Chen M.-J.M."/>
            <person name="Childers C.P."/>
            <person name="Qu J."/>
            <person name="Dugan S."/>
            <person name="Lee S.L."/>
            <person name="Chao H."/>
            <person name="Dinh H."/>
            <person name="Han Y."/>
            <person name="Doddapaneni H."/>
            <person name="Worley K.C."/>
            <person name="Muzny D.M."/>
            <person name="Gibbs R.A."/>
            <person name="Richards S."/>
        </authorList>
    </citation>
    <scope>NUCLEOTIDE SEQUENCE</scope>
    <source>
        <strain evidence="2">HAZT.00-mixed</strain>
        <tissue evidence="2">Whole organism</tissue>
    </source>
</reference>
<evidence type="ECO:0000259" key="1">
    <source>
        <dbReference type="Pfam" id="PF02931"/>
    </source>
</evidence>
<dbReference type="Gene3D" id="2.70.170.10">
    <property type="entry name" value="Neurotransmitter-gated ion-channel ligand-binding domain"/>
    <property type="match status" value="1"/>
</dbReference>
<dbReference type="AlphaFoldDB" id="A0A6A0GYR9"/>
<reference evidence="2" key="1">
    <citation type="submission" date="2014-08" db="EMBL/GenBank/DDBJ databases">
        <authorList>
            <person name="Murali S."/>
            <person name="Richards S."/>
            <person name="Bandaranaike D."/>
            <person name="Bellair M."/>
            <person name="Blankenburg K."/>
            <person name="Chao H."/>
            <person name="Dinh H."/>
            <person name="Doddapaneni H."/>
            <person name="Dugan-Rocha S."/>
            <person name="Elkadiri S."/>
            <person name="Gnanaolivu R."/>
            <person name="Hughes D."/>
            <person name="Lee S."/>
            <person name="Li M."/>
            <person name="Ming W."/>
            <person name="Munidasa M."/>
            <person name="Muniz J."/>
            <person name="Nguyen L."/>
            <person name="Osuji N."/>
            <person name="Pu L.-L."/>
            <person name="Puazo M."/>
            <person name="Skinner E."/>
            <person name="Qu C."/>
            <person name="Quiroz J."/>
            <person name="Raj R."/>
            <person name="Weissenberger G."/>
            <person name="Xin Y."/>
            <person name="Zou X."/>
            <person name="Han Y."/>
            <person name="Worley K."/>
            <person name="Muzny D."/>
            <person name="Gibbs R."/>
        </authorList>
    </citation>
    <scope>NUCLEOTIDE SEQUENCE</scope>
    <source>
        <strain evidence="2">HAZT.00-mixed</strain>
        <tissue evidence="2">Whole organism</tissue>
    </source>
</reference>
<reference evidence="2" key="2">
    <citation type="journal article" date="2018" name="Environ. Sci. Technol.">
        <title>The Toxicogenome of Hyalella azteca: A Model for Sediment Ecotoxicology and Evolutionary Toxicology.</title>
        <authorList>
            <person name="Poynton H.C."/>
            <person name="Hasenbein S."/>
            <person name="Benoit J.B."/>
            <person name="Sepulveda M.S."/>
            <person name="Poelchau M.F."/>
            <person name="Hughes D.S.T."/>
            <person name="Murali S.C."/>
            <person name="Chen S."/>
            <person name="Glastad K.M."/>
            <person name="Goodisman M.A.D."/>
            <person name="Werren J.H."/>
            <person name="Vineis J.H."/>
            <person name="Bowen J.L."/>
            <person name="Friedrich M."/>
            <person name="Jones J."/>
            <person name="Robertson H.M."/>
            <person name="Feyereisen R."/>
            <person name="Mechler-Hickson A."/>
            <person name="Mathers N."/>
            <person name="Lee C.E."/>
            <person name="Colbourne J.K."/>
            <person name="Biales A."/>
            <person name="Johnston J.S."/>
            <person name="Wellborn G.A."/>
            <person name="Rosendale A.J."/>
            <person name="Cridge A.G."/>
            <person name="Munoz-Torres M.C."/>
            <person name="Bain P.A."/>
            <person name="Manny A.R."/>
            <person name="Major K.M."/>
            <person name="Lambert F.N."/>
            <person name="Vulpe C.D."/>
            <person name="Tuck P."/>
            <person name="Blalock B.J."/>
            <person name="Lin Y.Y."/>
            <person name="Smith M.E."/>
            <person name="Ochoa-Acuna H."/>
            <person name="Chen M.M."/>
            <person name="Childers C.P."/>
            <person name="Qu J."/>
            <person name="Dugan S."/>
            <person name="Lee S.L."/>
            <person name="Chao H."/>
            <person name="Dinh H."/>
            <person name="Han Y."/>
            <person name="Doddapaneni H."/>
            <person name="Worley K.C."/>
            <person name="Muzny D.M."/>
            <person name="Gibbs R.A."/>
            <person name="Richards S."/>
        </authorList>
    </citation>
    <scope>NUCLEOTIDE SEQUENCE</scope>
    <source>
        <strain evidence="2">HAZT.00-mixed</strain>
        <tissue evidence="2">Whole organism</tissue>
    </source>
</reference>
<name>A0A6A0GYR9_HYAAZ</name>
<dbReference type="InterPro" id="IPR006202">
    <property type="entry name" value="Neur_chan_lig-bd"/>
</dbReference>
<dbReference type="InterPro" id="IPR036734">
    <property type="entry name" value="Neur_chan_lig-bd_sf"/>
</dbReference>
<dbReference type="SUPFAM" id="SSF63712">
    <property type="entry name" value="Nicotinic receptor ligand binding domain-like"/>
    <property type="match status" value="1"/>
</dbReference>
<evidence type="ECO:0000313" key="2">
    <source>
        <dbReference type="EMBL" id="KAA0193218.1"/>
    </source>
</evidence>
<dbReference type="Pfam" id="PF02931">
    <property type="entry name" value="Neur_chan_LBD"/>
    <property type="match status" value="1"/>
</dbReference>
<protein>
    <recommendedName>
        <fullName evidence="1">Neurotransmitter-gated ion-channel ligand-binding domain-containing protein</fullName>
    </recommendedName>
</protein>
<accession>A0A6A0GYR9</accession>
<feature type="domain" description="Neurotransmitter-gated ion-channel ligand-binding" evidence="1">
    <location>
        <begin position="36"/>
        <end position="120"/>
    </location>
</feature>
<comment type="caution">
    <text evidence="2">The sequence shown here is derived from an EMBL/GenBank/DDBJ whole genome shotgun (WGS) entry which is preliminary data.</text>
</comment>
<sequence>MNYWDRPNQITERSDASDYPFTGSAEKLFKSDQNILFQDLFRNYNREIHPVLSHDQVIEINFEIALFNVLELGEMTTNLEVILRWHDPFLTWDPALYNYTYVLRVPHHKIWEPDIILYNSYVVSCYI</sequence>
<dbReference type="GO" id="GO:0016020">
    <property type="term" value="C:membrane"/>
    <property type="evidence" value="ECO:0007669"/>
    <property type="project" value="InterPro"/>
</dbReference>
<gene>
    <name evidence="2" type="ORF">HAZT_HAZT000836</name>
</gene>
<dbReference type="EMBL" id="JQDR03011130">
    <property type="protein sequence ID" value="KAA0193218.1"/>
    <property type="molecule type" value="Genomic_DNA"/>
</dbReference>
<dbReference type="GO" id="GO:0005230">
    <property type="term" value="F:extracellular ligand-gated monoatomic ion channel activity"/>
    <property type="evidence" value="ECO:0007669"/>
    <property type="project" value="InterPro"/>
</dbReference>
<proteinExistence type="predicted"/>
<organism evidence="2">
    <name type="scientific">Hyalella azteca</name>
    <name type="common">Amphipod</name>
    <dbReference type="NCBI Taxonomy" id="294128"/>
    <lineage>
        <taxon>Eukaryota</taxon>
        <taxon>Metazoa</taxon>
        <taxon>Ecdysozoa</taxon>
        <taxon>Arthropoda</taxon>
        <taxon>Crustacea</taxon>
        <taxon>Multicrustacea</taxon>
        <taxon>Malacostraca</taxon>
        <taxon>Eumalacostraca</taxon>
        <taxon>Peracarida</taxon>
        <taxon>Amphipoda</taxon>
        <taxon>Senticaudata</taxon>
        <taxon>Talitrida</taxon>
        <taxon>Talitroidea</taxon>
        <taxon>Hyalellidae</taxon>
        <taxon>Hyalella</taxon>
    </lineage>
</organism>
<dbReference type="Proteomes" id="UP000711488">
    <property type="component" value="Unassembled WGS sequence"/>
</dbReference>